<keyword evidence="7" id="KW-0093">Biotin biosynthesis</keyword>
<dbReference type="InterPro" id="IPR050087">
    <property type="entry name" value="AON_synthase_class-II"/>
</dbReference>
<proteinExistence type="inferred from homology"/>
<feature type="domain" description="Aminotransferase class I/classII large" evidence="12">
    <location>
        <begin position="4"/>
        <end position="219"/>
    </location>
</feature>
<dbReference type="PROSITE" id="PS00599">
    <property type="entry name" value="AA_TRANSFER_CLASS_2"/>
    <property type="match status" value="1"/>
</dbReference>
<evidence type="ECO:0000256" key="8">
    <source>
        <dbReference type="ARBA" id="ARBA00022898"/>
    </source>
</evidence>
<evidence type="ECO:0000256" key="2">
    <source>
        <dbReference type="ARBA" id="ARBA00004746"/>
    </source>
</evidence>
<accession>A0A3B1AS28</accession>
<dbReference type="Gene3D" id="3.40.640.10">
    <property type="entry name" value="Type I PLP-dependent aspartate aminotransferase-like (Major domain)"/>
    <property type="match status" value="1"/>
</dbReference>
<dbReference type="InterPro" id="IPR015424">
    <property type="entry name" value="PyrdxlP-dep_Trfase"/>
</dbReference>
<evidence type="ECO:0000259" key="12">
    <source>
        <dbReference type="Pfam" id="PF00155"/>
    </source>
</evidence>
<sequence length="228" mass="24240">TANNKRRLIATDGVFSMDGDLAPLPALSATAQQHHAWLMVDDAHGMGIIGQQGRGTTDHFGLDQNQVPILMGTLGKAFGTFGAFVAGSEALIETLIQQARSYIYTTALPPAVAVATHTSLGLLRAADDRREKLATLIQQFRSGAEQLGLTLMASQTPIQPLLVGDSKQAMALSETLLQEHQILVSAIRPPTVPEGSARLRITLCANHTVAQVNQLLAALDASTQKMAQ</sequence>
<keyword evidence="6 13" id="KW-0808">Transferase</keyword>
<name>A0A3B1AS28_9ZZZZ</name>
<evidence type="ECO:0000256" key="1">
    <source>
        <dbReference type="ARBA" id="ARBA00001933"/>
    </source>
</evidence>
<keyword evidence="8" id="KW-0663">Pyridoxal phosphate</keyword>
<dbReference type="AlphaFoldDB" id="A0A3B1AS28"/>
<gene>
    <name evidence="13" type="ORF">MNBD_GAMMA19-2356</name>
</gene>
<dbReference type="EC" id="2.3.1.47" evidence="5"/>
<evidence type="ECO:0000256" key="4">
    <source>
        <dbReference type="ARBA" id="ARBA00011738"/>
    </source>
</evidence>
<evidence type="ECO:0000313" key="13">
    <source>
        <dbReference type="EMBL" id="VAX04541.1"/>
    </source>
</evidence>
<protein>
    <recommendedName>
        <fullName evidence="5">8-amino-7-oxononanoate synthase</fullName>
        <ecNumber evidence="5">2.3.1.47</ecNumber>
    </recommendedName>
    <alternativeName>
        <fullName evidence="9">7-keto-8-amino-pelargonic acid synthase</fullName>
    </alternativeName>
    <alternativeName>
        <fullName evidence="10">8-amino-7-ketopelargonate synthase</fullName>
    </alternativeName>
</protein>
<dbReference type="InterPro" id="IPR001917">
    <property type="entry name" value="Aminotrans_II_pyridoxalP_BS"/>
</dbReference>
<comment type="pathway">
    <text evidence="2">Cofactor biosynthesis; biotin biosynthesis.</text>
</comment>
<dbReference type="PANTHER" id="PTHR13693">
    <property type="entry name" value="CLASS II AMINOTRANSFERASE/8-AMINO-7-OXONONANOATE SYNTHASE"/>
    <property type="match status" value="1"/>
</dbReference>
<keyword evidence="13" id="KW-0012">Acyltransferase</keyword>
<comment type="catalytic activity">
    <reaction evidence="11">
        <text>6-carboxyhexanoyl-[ACP] + L-alanine + H(+) = (8S)-8-amino-7-oxononanoate + holo-[ACP] + CO2</text>
        <dbReference type="Rhea" id="RHEA:42288"/>
        <dbReference type="Rhea" id="RHEA-COMP:9685"/>
        <dbReference type="Rhea" id="RHEA-COMP:9955"/>
        <dbReference type="ChEBI" id="CHEBI:15378"/>
        <dbReference type="ChEBI" id="CHEBI:16526"/>
        <dbReference type="ChEBI" id="CHEBI:57972"/>
        <dbReference type="ChEBI" id="CHEBI:64479"/>
        <dbReference type="ChEBI" id="CHEBI:78846"/>
        <dbReference type="ChEBI" id="CHEBI:149468"/>
        <dbReference type="EC" id="2.3.1.47"/>
    </reaction>
</comment>
<evidence type="ECO:0000256" key="3">
    <source>
        <dbReference type="ARBA" id="ARBA00010008"/>
    </source>
</evidence>
<dbReference type="InterPro" id="IPR015422">
    <property type="entry name" value="PyrdxlP-dep_Trfase_small"/>
</dbReference>
<comment type="similarity">
    <text evidence="3">Belongs to the class-II pyridoxal-phosphate-dependent aminotransferase family. BioF subfamily.</text>
</comment>
<dbReference type="Gene3D" id="3.90.1150.10">
    <property type="entry name" value="Aspartate Aminotransferase, domain 1"/>
    <property type="match status" value="1"/>
</dbReference>
<dbReference type="EMBL" id="UOFV01000477">
    <property type="protein sequence ID" value="VAX04541.1"/>
    <property type="molecule type" value="Genomic_DNA"/>
</dbReference>
<dbReference type="InterPro" id="IPR004839">
    <property type="entry name" value="Aminotransferase_I/II_large"/>
</dbReference>
<comment type="subunit">
    <text evidence="4">Homodimer.</text>
</comment>
<dbReference type="InterPro" id="IPR015421">
    <property type="entry name" value="PyrdxlP-dep_Trfase_major"/>
</dbReference>
<dbReference type="GO" id="GO:0009102">
    <property type="term" value="P:biotin biosynthetic process"/>
    <property type="evidence" value="ECO:0007669"/>
    <property type="project" value="UniProtKB-KW"/>
</dbReference>
<feature type="non-terminal residue" evidence="13">
    <location>
        <position position="1"/>
    </location>
</feature>
<dbReference type="SUPFAM" id="SSF53383">
    <property type="entry name" value="PLP-dependent transferases"/>
    <property type="match status" value="1"/>
</dbReference>
<evidence type="ECO:0000256" key="10">
    <source>
        <dbReference type="ARBA" id="ARBA00033381"/>
    </source>
</evidence>
<dbReference type="PANTHER" id="PTHR13693:SF100">
    <property type="entry name" value="8-AMINO-7-OXONONANOATE SYNTHASE"/>
    <property type="match status" value="1"/>
</dbReference>
<evidence type="ECO:0000256" key="5">
    <source>
        <dbReference type="ARBA" id="ARBA00013187"/>
    </source>
</evidence>
<reference evidence="13" key="1">
    <citation type="submission" date="2018-06" db="EMBL/GenBank/DDBJ databases">
        <authorList>
            <person name="Zhirakovskaya E."/>
        </authorList>
    </citation>
    <scope>NUCLEOTIDE SEQUENCE</scope>
</reference>
<evidence type="ECO:0000256" key="9">
    <source>
        <dbReference type="ARBA" id="ARBA00032610"/>
    </source>
</evidence>
<organism evidence="13">
    <name type="scientific">hydrothermal vent metagenome</name>
    <dbReference type="NCBI Taxonomy" id="652676"/>
    <lineage>
        <taxon>unclassified sequences</taxon>
        <taxon>metagenomes</taxon>
        <taxon>ecological metagenomes</taxon>
    </lineage>
</organism>
<evidence type="ECO:0000256" key="7">
    <source>
        <dbReference type="ARBA" id="ARBA00022756"/>
    </source>
</evidence>
<comment type="cofactor">
    <cofactor evidence="1">
        <name>pyridoxal 5'-phosphate</name>
        <dbReference type="ChEBI" id="CHEBI:597326"/>
    </cofactor>
</comment>
<evidence type="ECO:0000256" key="11">
    <source>
        <dbReference type="ARBA" id="ARBA00047715"/>
    </source>
</evidence>
<evidence type="ECO:0000256" key="6">
    <source>
        <dbReference type="ARBA" id="ARBA00022679"/>
    </source>
</evidence>
<dbReference type="GO" id="GO:0030170">
    <property type="term" value="F:pyridoxal phosphate binding"/>
    <property type="evidence" value="ECO:0007669"/>
    <property type="project" value="InterPro"/>
</dbReference>
<dbReference type="GO" id="GO:0008710">
    <property type="term" value="F:8-amino-7-oxononanoate synthase activity"/>
    <property type="evidence" value="ECO:0007669"/>
    <property type="project" value="UniProtKB-EC"/>
</dbReference>
<dbReference type="Pfam" id="PF00155">
    <property type="entry name" value="Aminotran_1_2"/>
    <property type="match status" value="1"/>
</dbReference>